<organism evidence="4 5">
    <name type="scientific">Candidozyma auris</name>
    <name type="common">Yeast</name>
    <name type="synonym">Candida auris</name>
    <dbReference type="NCBI Taxonomy" id="498019"/>
    <lineage>
        <taxon>Eukaryota</taxon>
        <taxon>Fungi</taxon>
        <taxon>Dikarya</taxon>
        <taxon>Ascomycota</taxon>
        <taxon>Saccharomycotina</taxon>
        <taxon>Pichiomycetes</taxon>
        <taxon>Metschnikowiaceae</taxon>
        <taxon>Candidozyma</taxon>
    </lineage>
</organism>
<dbReference type="GO" id="GO:0005739">
    <property type="term" value="C:mitochondrion"/>
    <property type="evidence" value="ECO:0007669"/>
    <property type="project" value="UniProtKB-SubCell"/>
</dbReference>
<evidence type="ECO:0000256" key="1">
    <source>
        <dbReference type="ARBA" id="ARBA00004173"/>
    </source>
</evidence>
<dbReference type="VEuPathDB" id="FungiDB:CJJ07_002153"/>
<evidence type="ECO:0000313" key="5">
    <source>
        <dbReference type="Proteomes" id="UP000037122"/>
    </source>
</evidence>
<dbReference type="EMBL" id="LGST01000057">
    <property type="protein sequence ID" value="KND96207.1"/>
    <property type="molecule type" value="Genomic_DNA"/>
</dbReference>
<dbReference type="VEuPathDB" id="FungiDB:CJI96_0004468"/>
<dbReference type="VEuPathDB" id="FungiDB:CJJ09_004696"/>
<gene>
    <name evidence="4" type="ORF">QG37_07333</name>
</gene>
<sequence>MSSKMFQRLPKSSLSKQISRLNIIAGTPNTAFKFGSDVKKIELVLLEKNVMGPAIGLKKFWRVHLPTLKFHNDDVEFFCTRVLANSKEEIRKVPAKVIIHDSSNNTSEFDCASLDKDRILKKLVRITGATPIPQSEIPHIQHPNVA</sequence>
<evidence type="ECO:0000256" key="2">
    <source>
        <dbReference type="ARBA" id="ARBA00023128"/>
    </source>
</evidence>
<evidence type="ECO:0000313" key="4">
    <source>
        <dbReference type="EMBL" id="KND96207.1"/>
    </source>
</evidence>
<dbReference type="VEuPathDB" id="FungiDB:CJI97_004769"/>
<dbReference type="SMART" id="SM00916">
    <property type="entry name" value="L51_S25_CI-B8"/>
    <property type="match status" value="1"/>
</dbReference>
<comment type="subcellular location">
    <subcellularLocation>
        <location evidence="1">Mitochondrion</location>
    </subcellularLocation>
</comment>
<dbReference type="AlphaFoldDB" id="A0A0L0NPW4"/>
<dbReference type="Proteomes" id="UP000037122">
    <property type="component" value="Unassembled WGS sequence"/>
</dbReference>
<dbReference type="VEuPathDB" id="FungiDB:QG37_07333"/>
<accession>A0A0L0NPW4</accession>
<dbReference type="VEuPathDB" id="FungiDB:B9J08_005540"/>
<evidence type="ECO:0000259" key="3">
    <source>
        <dbReference type="SMART" id="SM00916"/>
    </source>
</evidence>
<feature type="domain" description="Ribosomal protein/NADH dehydrogenase" evidence="3">
    <location>
        <begin position="49"/>
        <end position="130"/>
    </location>
</feature>
<reference evidence="5" key="1">
    <citation type="journal article" date="2015" name="BMC Genomics">
        <title>Draft genome of a commonly misdiagnosed multidrug resistant pathogen Candida auris.</title>
        <authorList>
            <person name="Chatterjee S."/>
            <person name="Alampalli S.V."/>
            <person name="Nageshan R.K."/>
            <person name="Chettiar S.T."/>
            <person name="Joshi S."/>
            <person name="Tatu U.S."/>
        </authorList>
    </citation>
    <scope>NUCLEOTIDE SEQUENCE [LARGE SCALE GENOMIC DNA]</scope>
    <source>
        <strain evidence="5">6684</strain>
    </source>
</reference>
<proteinExistence type="predicted"/>
<comment type="caution">
    <text evidence="4">The sequence shown here is derived from an EMBL/GenBank/DDBJ whole genome shotgun (WGS) entry which is preliminary data.</text>
</comment>
<dbReference type="InterPro" id="IPR007741">
    <property type="entry name" value="Ribosomal_mL43/mS25/NADH_DH"/>
</dbReference>
<keyword evidence="2" id="KW-0496">Mitochondrion</keyword>
<protein>
    <recommendedName>
        <fullName evidence="3">Ribosomal protein/NADH dehydrogenase domain-containing protein</fullName>
    </recommendedName>
</protein>
<name>A0A0L0NPW4_CANAR</name>